<proteinExistence type="inferred from homology"/>
<dbReference type="PANTHER" id="PTHR43301:SF3">
    <property type="entry name" value="ARABINAN ENDO-1,5-ALPHA-L-ARABINOSIDASE A-RELATED"/>
    <property type="match status" value="1"/>
</dbReference>
<evidence type="ECO:0000256" key="5">
    <source>
        <dbReference type="PIRSR" id="PIRSR606710-1"/>
    </source>
</evidence>
<dbReference type="Proteomes" id="UP000320811">
    <property type="component" value="Unassembled WGS sequence"/>
</dbReference>
<evidence type="ECO:0000256" key="1">
    <source>
        <dbReference type="ARBA" id="ARBA00004834"/>
    </source>
</evidence>
<comment type="similarity">
    <text evidence="2 7">Belongs to the glycosyl hydrolase 43 family.</text>
</comment>
<dbReference type="InterPro" id="IPR050727">
    <property type="entry name" value="GH43_arabinanases"/>
</dbReference>
<dbReference type="Pfam" id="PF00754">
    <property type="entry name" value="F5_F8_type_C"/>
    <property type="match status" value="1"/>
</dbReference>
<evidence type="ECO:0000256" key="8">
    <source>
        <dbReference type="SAM" id="Phobius"/>
    </source>
</evidence>
<evidence type="ECO:0000256" key="3">
    <source>
        <dbReference type="ARBA" id="ARBA00022801"/>
    </source>
</evidence>
<evidence type="ECO:0000313" key="11">
    <source>
        <dbReference type="Proteomes" id="UP000320811"/>
    </source>
</evidence>
<feature type="transmembrane region" description="Helical" evidence="8">
    <location>
        <begin position="38"/>
        <end position="59"/>
    </location>
</feature>
<accession>A0A561PB36</accession>
<dbReference type="Gene3D" id="2.60.120.260">
    <property type="entry name" value="Galactose-binding domain-like"/>
    <property type="match status" value="1"/>
</dbReference>
<keyword evidence="8" id="KW-1133">Transmembrane helix</keyword>
<dbReference type="GO" id="GO:0004553">
    <property type="term" value="F:hydrolase activity, hydrolyzing O-glycosyl compounds"/>
    <property type="evidence" value="ECO:0007669"/>
    <property type="project" value="InterPro"/>
</dbReference>
<protein>
    <submittedName>
        <fullName evidence="10">F5/8 type C domain-containing protein</fullName>
    </submittedName>
</protein>
<reference evidence="10 11" key="1">
    <citation type="submission" date="2019-06" db="EMBL/GenBank/DDBJ databases">
        <title>Sorghum-associated microbial communities from plants grown in Nebraska, USA.</title>
        <authorList>
            <person name="Schachtman D."/>
        </authorList>
    </citation>
    <scope>NUCLEOTIDE SEQUENCE [LARGE SCALE GENOMIC DNA]</scope>
    <source>
        <strain evidence="10 11">1209</strain>
    </source>
</reference>
<dbReference type="PANTHER" id="PTHR43301">
    <property type="entry name" value="ARABINAN ENDO-1,5-ALPHA-L-ARABINOSIDASE"/>
    <property type="match status" value="1"/>
</dbReference>
<comment type="pathway">
    <text evidence="1">Glycan metabolism; L-arabinan degradation.</text>
</comment>
<feature type="active site" description="Proton acceptor" evidence="5">
    <location>
        <position position="75"/>
    </location>
</feature>
<feature type="active site" description="Proton donor" evidence="5">
    <location>
        <position position="242"/>
    </location>
</feature>
<comment type="caution">
    <text evidence="10">The sequence shown here is derived from an EMBL/GenBank/DDBJ whole genome shotgun (WGS) entry which is preliminary data.</text>
</comment>
<dbReference type="AlphaFoldDB" id="A0A561PB36"/>
<name>A0A561PB36_9BACT</name>
<dbReference type="CDD" id="cd18608">
    <property type="entry name" value="GH43_F5-8_typeC-like"/>
    <property type="match status" value="1"/>
</dbReference>
<keyword evidence="8" id="KW-0472">Membrane</keyword>
<evidence type="ECO:0000256" key="6">
    <source>
        <dbReference type="PIRSR" id="PIRSR606710-2"/>
    </source>
</evidence>
<dbReference type="InterPro" id="IPR023296">
    <property type="entry name" value="Glyco_hydro_beta-prop_sf"/>
</dbReference>
<keyword evidence="3 7" id="KW-0378">Hydrolase</keyword>
<feature type="domain" description="F5/8 type C" evidence="9">
    <location>
        <begin position="365"/>
        <end position="501"/>
    </location>
</feature>
<dbReference type="InterPro" id="IPR000421">
    <property type="entry name" value="FA58C"/>
</dbReference>
<keyword evidence="4 7" id="KW-0326">Glycosidase</keyword>
<dbReference type="PROSITE" id="PS50022">
    <property type="entry name" value="FA58C_3"/>
    <property type="match status" value="1"/>
</dbReference>
<gene>
    <name evidence="10" type="ORF">FHW36_10932</name>
</gene>
<evidence type="ECO:0000259" key="9">
    <source>
        <dbReference type="PROSITE" id="PS50022"/>
    </source>
</evidence>
<evidence type="ECO:0000256" key="7">
    <source>
        <dbReference type="RuleBase" id="RU361187"/>
    </source>
</evidence>
<dbReference type="GO" id="GO:0005975">
    <property type="term" value="P:carbohydrate metabolic process"/>
    <property type="evidence" value="ECO:0007669"/>
    <property type="project" value="InterPro"/>
</dbReference>
<dbReference type="SUPFAM" id="SSF49785">
    <property type="entry name" value="Galactose-binding domain-like"/>
    <property type="match status" value="1"/>
</dbReference>
<keyword evidence="11" id="KW-1185">Reference proteome</keyword>
<dbReference type="InterPro" id="IPR006710">
    <property type="entry name" value="Glyco_hydro_43"/>
</dbReference>
<dbReference type="EMBL" id="VIWO01000009">
    <property type="protein sequence ID" value="TWF35246.1"/>
    <property type="molecule type" value="Genomic_DNA"/>
</dbReference>
<feature type="site" description="Important for catalytic activity, responsible for pKa modulation of the active site Glu and correct orientation of both the proton donor and substrate" evidence="6">
    <location>
        <position position="196"/>
    </location>
</feature>
<dbReference type="Gene3D" id="2.115.10.20">
    <property type="entry name" value="Glycosyl hydrolase domain, family 43"/>
    <property type="match status" value="1"/>
</dbReference>
<dbReference type="InterPro" id="IPR008979">
    <property type="entry name" value="Galactose-bd-like_sf"/>
</dbReference>
<dbReference type="Pfam" id="PF04616">
    <property type="entry name" value="Glyco_hydro_43"/>
    <property type="match status" value="1"/>
</dbReference>
<evidence type="ECO:0000256" key="2">
    <source>
        <dbReference type="ARBA" id="ARBA00009865"/>
    </source>
</evidence>
<evidence type="ECO:0000313" key="10">
    <source>
        <dbReference type="EMBL" id="TWF35246.1"/>
    </source>
</evidence>
<keyword evidence="8" id="KW-0812">Transmembrane</keyword>
<dbReference type="SUPFAM" id="SSF75005">
    <property type="entry name" value="Arabinanase/levansucrase/invertase"/>
    <property type="match status" value="1"/>
</dbReference>
<organism evidence="10 11">
    <name type="scientific">Chitinophaga polysaccharea</name>
    <dbReference type="NCBI Taxonomy" id="1293035"/>
    <lineage>
        <taxon>Bacteria</taxon>
        <taxon>Pseudomonadati</taxon>
        <taxon>Bacteroidota</taxon>
        <taxon>Chitinophagia</taxon>
        <taxon>Chitinophagales</taxon>
        <taxon>Chitinophagaceae</taxon>
        <taxon>Chitinophaga</taxon>
    </lineage>
</organism>
<sequence>MVINSSVGIDVNKQELFWGRRVFLKFLRINPHILNRKIVIFTWLYGVTLLVLSSVAVIAQSNPFGKALIPDMIADASIQEIDGTFYCYATTDGYDAGLKTSGPPVVWKSKDFVHWSFSGICFPSAAGQLYWAPSKAIAANGRYYLYPTVNGFMYAAVSDSPEGPFHLAQGPDTFIKPYSANTLLKSQSPHAPAGIDAEVFIDDDKKAYLFWQLRHAAWLHEDMVTVDTNVATIQTPHSGYSEGPIFFKRKGIYYFLYTLGGDEKYQYAYVSGNLSPLGPFDTPKGNDIIAATNYKRQIFGPGHGCVFNVPGTDDYYFVYLEYGRGSTNRQTYVNKLYFTSDGAIQPVDLTMEGVGALRKIKSDAPRKIKYAFASSIRTELKINPAKDSSFQRVEYFAPSFAFDGANGSRWMAAQNDTTCWLVADLGKVDQIKRSDIYFVRPTAGHSYMLESSVDGKHWTTCGGHHDARIQSPHTDIFKLKARYLRVRITEGVKGVWEWNIN</sequence>
<evidence type="ECO:0000256" key="4">
    <source>
        <dbReference type="ARBA" id="ARBA00023295"/>
    </source>
</evidence>